<comment type="subcellular location">
    <subcellularLocation>
        <location evidence="8">Periplasm</location>
    </subcellularLocation>
</comment>
<feature type="signal peptide" evidence="8">
    <location>
        <begin position="1"/>
        <end position="19"/>
    </location>
</feature>
<dbReference type="CDD" id="cd07333">
    <property type="entry name" value="M48C_bepA_like"/>
    <property type="match status" value="1"/>
</dbReference>
<keyword evidence="1 8" id="KW-0645">Protease</keyword>
<evidence type="ECO:0000256" key="2">
    <source>
        <dbReference type="ARBA" id="ARBA00022723"/>
    </source>
</evidence>
<gene>
    <name evidence="10" type="ORF">BN874_10001</name>
</gene>
<dbReference type="SUPFAM" id="SSF48452">
    <property type="entry name" value="TPR-like"/>
    <property type="match status" value="1"/>
</dbReference>
<organism evidence="10 11">
    <name type="scientific">Candidatus Contendobacter odensis Run_B_J11</name>
    <dbReference type="NCBI Taxonomy" id="1400861"/>
    <lineage>
        <taxon>Bacteria</taxon>
        <taxon>Pseudomonadati</taxon>
        <taxon>Pseudomonadota</taxon>
        <taxon>Gammaproteobacteria</taxon>
        <taxon>Candidatus Competibacteraceae</taxon>
        <taxon>Candidatus Contendibacter</taxon>
    </lineage>
</organism>
<dbReference type="GO" id="GO:0016020">
    <property type="term" value="C:membrane"/>
    <property type="evidence" value="ECO:0007669"/>
    <property type="project" value="InterPro"/>
</dbReference>
<evidence type="ECO:0000259" key="9">
    <source>
        <dbReference type="Pfam" id="PF01435"/>
    </source>
</evidence>
<dbReference type="AlphaFoldDB" id="A0A7U7G8C2"/>
<dbReference type="Gene3D" id="3.30.2010.10">
    <property type="entry name" value="Metalloproteases ('zincins'), catalytic domain"/>
    <property type="match status" value="1"/>
</dbReference>
<feature type="active site" evidence="8">
    <location>
        <position position="133"/>
    </location>
</feature>
<accession>A0A7U7G8C2</accession>
<dbReference type="InterPro" id="IPR051156">
    <property type="entry name" value="Mito/Outer_Membr_Metalloprot"/>
</dbReference>
<evidence type="ECO:0000256" key="1">
    <source>
        <dbReference type="ARBA" id="ARBA00022670"/>
    </source>
</evidence>
<dbReference type="GO" id="GO:0042597">
    <property type="term" value="C:periplasmic space"/>
    <property type="evidence" value="ECO:0007669"/>
    <property type="project" value="UniProtKB-SubCell"/>
</dbReference>
<keyword evidence="5 8" id="KW-0378">Hydrolase</keyword>
<name>A0A7U7G8C2_9GAMM</name>
<protein>
    <recommendedName>
        <fullName evidence="8">Putative beta-barrel assembly-enhancing protease</fullName>
        <ecNumber evidence="8">3.4.-.-</ecNumber>
    </recommendedName>
</protein>
<evidence type="ECO:0000256" key="5">
    <source>
        <dbReference type="ARBA" id="ARBA00022801"/>
    </source>
</evidence>
<dbReference type="RefSeq" id="WP_051497215.1">
    <property type="nucleotide sequence ID" value="NZ_CBTK010000001.1"/>
</dbReference>
<keyword evidence="6 8" id="KW-0862">Zinc</keyword>
<evidence type="ECO:0000256" key="4">
    <source>
        <dbReference type="ARBA" id="ARBA00022764"/>
    </source>
</evidence>
<dbReference type="InterPro" id="IPR001915">
    <property type="entry name" value="Peptidase_M48"/>
</dbReference>
<dbReference type="OrthoDB" id="9810445at2"/>
<dbReference type="EMBL" id="CBTK010000001">
    <property type="protein sequence ID" value="CDH43037.1"/>
    <property type="molecule type" value="Genomic_DNA"/>
</dbReference>
<evidence type="ECO:0000256" key="3">
    <source>
        <dbReference type="ARBA" id="ARBA00022729"/>
    </source>
</evidence>
<evidence type="ECO:0000313" key="11">
    <source>
        <dbReference type="Proteomes" id="UP000019184"/>
    </source>
</evidence>
<dbReference type="Pfam" id="PF14559">
    <property type="entry name" value="TPR_19"/>
    <property type="match status" value="1"/>
</dbReference>
<keyword evidence="7 8" id="KW-0482">Metalloprotease</keyword>
<feature type="domain" description="Peptidase M48" evidence="9">
    <location>
        <begin position="68"/>
        <end position="256"/>
    </location>
</feature>
<dbReference type="HAMAP" id="MF_00997">
    <property type="entry name" value="Protease_BepA"/>
    <property type="match status" value="1"/>
</dbReference>
<dbReference type="Proteomes" id="UP000019184">
    <property type="component" value="Unassembled WGS sequence"/>
</dbReference>
<reference evidence="10 11" key="1">
    <citation type="journal article" date="2014" name="ISME J.">
        <title>Candidatus Competibacter-lineage genomes retrieved from metagenomes reveal functional metabolic diversity.</title>
        <authorList>
            <person name="McIlroy S.J."/>
            <person name="Albertsen M."/>
            <person name="Andresen E.K."/>
            <person name="Saunders A.M."/>
            <person name="Kristiansen R."/>
            <person name="Stokholm-Bjerregaard M."/>
            <person name="Nielsen K.L."/>
            <person name="Nielsen P.H."/>
        </authorList>
    </citation>
    <scope>NUCLEOTIDE SEQUENCE [LARGE SCALE GENOMIC DNA]</scope>
    <source>
        <strain evidence="10 11">Run_B_J11</strain>
    </source>
</reference>
<sequence length="494" mass="54776" precursor="true">MSRRLLSLSLSLIIGMVPALQPAAQSIRLPDIGDPSQVYFGPDEEQKMGLEVMQWLRARGAVMDDVQLNEYLNSIGQSIVTYADQNGVPFTFFMVRNSSINAFALPQNFIGIHAGLLLFTQREDELAGVIAHEIAHVSQRHIIRAIADMKRLTLPMAAAMIAGAALAAASKQAGQAAMVGTMAASAQHQISFTRANEQEADRFGMQFLAKAGYDPKGMSDFFTKLERLSRGEARNQVPEMLLTHPRPENRVADTQDRIEVPPLRRAPSLRDRKAYDLAKARARVLITDDNNALIRDIETTLTKGGYASETAERYAYALALRQAGRYDDAQQQVARLLKSDSDRLAFRIEAAELALARGDRAQASRLFEEAHQLYPDDFTLAMSYGRALATQGDPKLSMQLLQPHLRRRPNDPLLYATYAQAAQRSGDMAATHSTMAEYHYLNGELLPAIEQLELGIRNPGLSPNQEAQLRARLKQLKAEAIEQDLLPVSKRDSP</sequence>
<keyword evidence="3 8" id="KW-0732">Signal</keyword>
<dbReference type="GO" id="GO:0008270">
    <property type="term" value="F:zinc ion binding"/>
    <property type="evidence" value="ECO:0007669"/>
    <property type="project" value="UniProtKB-UniRule"/>
</dbReference>
<dbReference type="Gene3D" id="1.25.40.10">
    <property type="entry name" value="Tetratricopeptide repeat domain"/>
    <property type="match status" value="1"/>
</dbReference>
<keyword evidence="11" id="KW-1185">Reference proteome</keyword>
<comment type="similarity">
    <text evidence="8">Belongs to the peptidase M48 family. BepA subfamily.</text>
</comment>
<feature type="binding site" evidence="8">
    <location>
        <position position="132"/>
    </location>
    <ligand>
        <name>Zn(2+)</name>
        <dbReference type="ChEBI" id="CHEBI:29105"/>
        <note>catalytic</note>
    </ligand>
</feature>
<comment type="function">
    <text evidence="8">Functions as both a chaperone and a metalloprotease. Maintains the integrity of the outer membrane by promoting either the assembly or the elimination of outer membrane proteins, depending on their folding state.</text>
</comment>
<feature type="binding site" evidence="8">
    <location>
        <position position="197"/>
    </location>
    <ligand>
        <name>Zn(2+)</name>
        <dbReference type="ChEBI" id="CHEBI:29105"/>
        <note>catalytic</note>
    </ligand>
</feature>
<feature type="active site" description="Proton donor" evidence="8">
    <location>
        <position position="201"/>
    </location>
</feature>
<evidence type="ECO:0000313" key="10">
    <source>
        <dbReference type="EMBL" id="CDH43037.1"/>
    </source>
</evidence>
<feature type="binding site" evidence="8">
    <location>
        <position position="136"/>
    </location>
    <ligand>
        <name>Zn(2+)</name>
        <dbReference type="ChEBI" id="CHEBI:29105"/>
        <note>catalytic</note>
    </ligand>
</feature>
<keyword evidence="4 8" id="KW-0574">Periplasm</keyword>
<dbReference type="InterPro" id="IPR011990">
    <property type="entry name" value="TPR-like_helical_dom_sf"/>
</dbReference>
<evidence type="ECO:0000256" key="8">
    <source>
        <dbReference type="HAMAP-Rule" id="MF_00997"/>
    </source>
</evidence>
<proteinExistence type="inferred from homology"/>
<dbReference type="InterPro" id="IPR030873">
    <property type="entry name" value="Protease_BepA"/>
</dbReference>
<dbReference type="PANTHER" id="PTHR22726">
    <property type="entry name" value="METALLOENDOPEPTIDASE OMA1"/>
    <property type="match status" value="1"/>
</dbReference>
<feature type="chain" id="PRO_5031636968" description="Putative beta-barrel assembly-enhancing protease" evidence="8">
    <location>
        <begin position="20"/>
        <end position="494"/>
    </location>
</feature>
<comment type="cofactor">
    <cofactor evidence="8">
        <name>Zn(2+)</name>
        <dbReference type="ChEBI" id="CHEBI:29105"/>
    </cofactor>
    <text evidence="8">Binds 1 zinc ion per subunit.</text>
</comment>
<evidence type="ECO:0000256" key="7">
    <source>
        <dbReference type="ARBA" id="ARBA00023049"/>
    </source>
</evidence>
<comment type="caution">
    <text evidence="10">The sequence shown here is derived from an EMBL/GenBank/DDBJ whole genome shotgun (WGS) entry which is preliminary data.</text>
</comment>
<evidence type="ECO:0000256" key="6">
    <source>
        <dbReference type="ARBA" id="ARBA00022833"/>
    </source>
</evidence>
<dbReference type="GO" id="GO:0004222">
    <property type="term" value="F:metalloendopeptidase activity"/>
    <property type="evidence" value="ECO:0007669"/>
    <property type="project" value="InterPro"/>
</dbReference>
<dbReference type="EC" id="3.4.-.-" evidence="8"/>
<dbReference type="Pfam" id="PF01435">
    <property type="entry name" value="Peptidase_M48"/>
    <property type="match status" value="1"/>
</dbReference>
<dbReference type="PANTHER" id="PTHR22726:SF1">
    <property type="entry name" value="METALLOENDOPEPTIDASE OMA1, MITOCHONDRIAL"/>
    <property type="match status" value="1"/>
</dbReference>
<dbReference type="GO" id="GO:0051603">
    <property type="term" value="P:proteolysis involved in protein catabolic process"/>
    <property type="evidence" value="ECO:0007669"/>
    <property type="project" value="TreeGrafter"/>
</dbReference>
<keyword evidence="2 8" id="KW-0479">Metal-binding</keyword>